<evidence type="ECO:0000256" key="5">
    <source>
        <dbReference type="ARBA" id="ARBA00022776"/>
    </source>
</evidence>
<evidence type="ECO:0000256" key="4">
    <source>
        <dbReference type="ARBA" id="ARBA00022701"/>
    </source>
</evidence>
<sequence length="1328" mass="142332">MAPNSERIQALLERCKHPDTDVKSDAIAKLQLEFEGGAEIPDADSIIATFKPFLRSANPHLSLSVLFALPPLLRQLHTEHTLRHALHAFLAPGTGGLLERMGDGKERTRDGAREAVQALCERCLALGGAGMKGKGGASGAGAGGGKGEQEAVGALLERFLKEGGFGSKVPRTREACLGLLTAVRAEHPAFPLRPYLAPLIDSLQDSDGAVRACAQQTLVRLFGPRAAVSDTARTELKKEAGKKAVRKQIWDPLWARICGAEPVTDEYMVPVPEGDDGLASSQTSESGVRALKRTQSHGALAAAAAGTSRPQSRVGDSPGDADVPLVLVASARDMENEFSALLPPFQGRESEQNWMQREAAIMRVRGMLKGDAWRRLPDAFLAGLAHGFMEGSLKALNSLRTTLSSVTCALYASLASTLRQSFDPFLDVVFLPLLRMSSLTKKLVAQLSQATLTTVLESTSPHARLVLPALYDALGEKNGATRQAALAHLRAWLALHGRQPVEHSSGALDGLDRAVRRGLGDPNPVVREEGRRLFWAFDRLWPDRARPIIDGLDANMRRGLERANPKNSNTLPATAAAAGPAHVAATTPVAAALPPAPATISAGSKTAPTTPAAGPKRTSVREMIQMHREQLKKADVAKLGVAPGSTPPLPRAVTSPPAVQSSSSKPAPLPEPAPLTASTASSVGSPRSVRAPSRTGLSPIRPSHIPAPVHARSPSVPDTPTPTKPRAASAHSRTSSGQAVSEGGGRRVRSPLQLKRASLTHTTSTPNTSRAPRGSRLTSPPAFEDDEVDLTAATMQMPGESDETLLLAQGMPLPGEGDEDETFQPFDFSPALVQARRTPPPTTRSVTAPSKIPISPSRKSHHTRSSLSSNTSNPLFSSPPISSFSPKQQEQVPQSVIEDALRAQAEQAESAANMLLELVEPEEDRTQMLRAPPAALAPSGALLRELGGGKENTGLPRTPLPNRQRSAIRQAAESFKDSPAHSHATPGMLRALSERKHEAGLWQRKIAPLNGSKFSMEPEEQADILDLATTSLASGTATSATLRDMARICASNPCDATSPTPSGLSTMNGFQNVSLPEIWNGGKAFDGLFDALMKFLVPERNGELLEFGLVLLWEMLENQRSLLDGRQMEMFTALLNVRWCNLPNVLLATNAIRDGITTQFDPVFGVTQLNACLRAFVQQPVPAFATETARSATYAFGLVGLGKFIMRLPAEILEDELPRLKGLLLAALTDKSSEVREAASLAVVAAQLVLQDEIHLFMLLDGLDNGKKNLLIYYFEKYKIRSADDTVTHTHRRQGSGQELIEKEMNRLDMRATPPRTSNLRPQAIIPT</sequence>
<dbReference type="InParanoid" id="A0A165H2H5"/>
<accession>A0A165H2H5</accession>
<evidence type="ECO:0000256" key="1">
    <source>
        <dbReference type="ARBA" id="ARBA00004186"/>
    </source>
</evidence>
<keyword evidence="9" id="KW-1185">Reference proteome</keyword>
<dbReference type="PANTHER" id="PTHR21567:SF9">
    <property type="entry name" value="CLIP-ASSOCIATING PROTEIN"/>
    <property type="match status" value="1"/>
</dbReference>
<evidence type="ECO:0000259" key="7">
    <source>
        <dbReference type="SMART" id="SM01349"/>
    </source>
</evidence>
<feature type="region of interest" description="Disordered" evidence="6">
    <location>
        <begin position="830"/>
        <end position="894"/>
    </location>
</feature>
<proteinExistence type="inferred from homology"/>
<comment type="similarity">
    <text evidence="2">Belongs to the CLASP family.</text>
</comment>
<keyword evidence="4" id="KW-0493">Microtubule</keyword>
<evidence type="ECO:0000256" key="3">
    <source>
        <dbReference type="ARBA" id="ARBA00022618"/>
    </source>
</evidence>
<evidence type="ECO:0000256" key="2">
    <source>
        <dbReference type="ARBA" id="ARBA00009549"/>
    </source>
</evidence>
<dbReference type="InterPro" id="IPR011989">
    <property type="entry name" value="ARM-like"/>
</dbReference>
<dbReference type="EMBL" id="KV423947">
    <property type="protein sequence ID" value="KZT58787.1"/>
    <property type="molecule type" value="Genomic_DNA"/>
</dbReference>
<dbReference type="Proteomes" id="UP000076842">
    <property type="component" value="Unassembled WGS sequence"/>
</dbReference>
<feature type="compositionally biased region" description="Low complexity" evidence="6">
    <location>
        <begin position="872"/>
        <end position="886"/>
    </location>
</feature>
<dbReference type="GO" id="GO:0005876">
    <property type="term" value="C:spindle microtubule"/>
    <property type="evidence" value="ECO:0007669"/>
    <property type="project" value="TreeGrafter"/>
</dbReference>
<feature type="region of interest" description="Disordered" evidence="6">
    <location>
        <begin position="299"/>
        <end position="319"/>
    </location>
</feature>
<feature type="compositionally biased region" description="Polar residues" evidence="6">
    <location>
        <begin position="759"/>
        <end position="770"/>
    </location>
</feature>
<dbReference type="GO" id="GO:0090307">
    <property type="term" value="P:mitotic spindle assembly"/>
    <property type="evidence" value="ECO:0007669"/>
    <property type="project" value="TreeGrafter"/>
</dbReference>
<dbReference type="InterPro" id="IPR034085">
    <property type="entry name" value="TOG"/>
</dbReference>
<reference evidence="8 9" key="1">
    <citation type="journal article" date="2016" name="Mol. Biol. Evol.">
        <title>Comparative Genomics of Early-Diverging Mushroom-Forming Fungi Provides Insights into the Origins of Lignocellulose Decay Capabilities.</title>
        <authorList>
            <person name="Nagy L.G."/>
            <person name="Riley R."/>
            <person name="Tritt A."/>
            <person name="Adam C."/>
            <person name="Daum C."/>
            <person name="Floudas D."/>
            <person name="Sun H."/>
            <person name="Yadav J.S."/>
            <person name="Pangilinan J."/>
            <person name="Larsson K.H."/>
            <person name="Matsuura K."/>
            <person name="Barry K."/>
            <person name="Labutti K."/>
            <person name="Kuo R."/>
            <person name="Ohm R.A."/>
            <person name="Bhattacharya S.S."/>
            <person name="Shirouzu T."/>
            <person name="Yoshinaga Y."/>
            <person name="Martin F.M."/>
            <person name="Grigoriev I.V."/>
            <person name="Hibbett D.S."/>
        </authorList>
    </citation>
    <scope>NUCLEOTIDE SEQUENCE [LARGE SCALE GENOMIC DNA]</scope>
    <source>
        <strain evidence="8 9">HHB12733</strain>
    </source>
</reference>
<dbReference type="GO" id="GO:1990023">
    <property type="term" value="C:mitotic spindle midzone"/>
    <property type="evidence" value="ECO:0007669"/>
    <property type="project" value="TreeGrafter"/>
</dbReference>
<dbReference type="Gene3D" id="1.25.10.10">
    <property type="entry name" value="Leucine-rich Repeat Variant"/>
    <property type="match status" value="3"/>
</dbReference>
<dbReference type="PANTHER" id="PTHR21567">
    <property type="entry name" value="CLASP"/>
    <property type="match status" value="1"/>
</dbReference>
<evidence type="ECO:0000313" key="9">
    <source>
        <dbReference type="Proteomes" id="UP000076842"/>
    </source>
</evidence>
<feature type="region of interest" description="Disordered" evidence="6">
    <location>
        <begin position="596"/>
        <end position="618"/>
    </location>
</feature>
<organism evidence="8 9">
    <name type="scientific">Calocera cornea HHB12733</name>
    <dbReference type="NCBI Taxonomy" id="1353952"/>
    <lineage>
        <taxon>Eukaryota</taxon>
        <taxon>Fungi</taxon>
        <taxon>Dikarya</taxon>
        <taxon>Basidiomycota</taxon>
        <taxon>Agaricomycotina</taxon>
        <taxon>Dacrymycetes</taxon>
        <taxon>Dacrymycetales</taxon>
        <taxon>Dacrymycetaceae</taxon>
        <taxon>Calocera</taxon>
    </lineage>
</organism>
<dbReference type="STRING" id="1353952.A0A165H2H5"/>
<feature type="domain" description="TOG" evidence="7">
    <location>
        <begin position="1"/>
        <end position="249"/>
    </location>
</feature>
<dbReference type="OrthoDB" id="46159at2759"/>
<protein>
    <submittedName>
        <fullName evidence="8">ARM repeat-containing protein</fullName>
    </submittedName>
</protein>
<dbReference type="SMART" id="SM01349">
    <property type="entry name" value="TOG"/>
    <property type="match status" value="2"/>
</dbReference>
<dbReference type="GO" id="GO:0051301">
    <property type="term" value="P:cell division"/>
    <property type="evidence" value="ECO:0007669"/>
    <property type="project" value="UniProtKB-KW"/>
</dbReference>
<keyword evidence="3" id="KW-0132">Cell division</keyword>
<dbReference type="GO" id="GO:0005815">
    <property type="term" value="C:microtubule organizing center"/>
    <property type="evidence" value="ECO:0007669"/>
    <property type="project" value="TreeGrafter"/>
</dbReference>
<evidence type="ECO:0000256" key="6">
    <source>
        <dbReference type="SAM" id="MobiDB-lite"/>
    </source>
</evidence>
<evidence type="ECO:0000313" key="8">
    <source>
        <dbReference type="EMBL" id="KZT58787.1"/>
    </source>
</evidence>
<feature type="domain" description="TOG" evidence="7">
    <location>
        <begin position="330"/>
        <end position="573"/>
    </location>
</feature>
<dbReference type="Pfam" id="PF12348">
    <property type="entry name" value="CLASP_N"/>
    <property type="match status" value="1"/>
</dbReference>
<dbReference type="InterPro" id="IPR024395">
    <property type="entry name" value="CLASP_N_dom"/>
</dbReference>
<dbReference type="InterPro" id="IPR016024">
    <property type="entry name" value="ARM-type_fold"/>
</dbReference>
<name>A0A165H2H5_9BASI</name>
<dbReference type="GO" id="GO:0008017">
    <property type="term" value="F:microtubule binding"/>
    <property type="evidence" value="ECO:0007669"/>
    <property type="project" value="TreeGrafter"/>
</dbReference>
<dbReference type="SUPFAM" id="SSF48371">
    <property type="entry name" value="ARM repeat"/>
    <property type="match status" value="1"/>
</dbReference>
<gene>
    <name evidence="8" type="ORF">CALCODRAFT_467879</name>
</gene>
<keyword evidence="5" id="KW-0131">Cell cycle</keyword>
<comment type="subcellular location">
    <subcellularLocation>
        <location evidence="1">Cytoplasm</location>
        <location evidence="1">Cytoskeleton</location>
        <location evidence="1">Spindle</location>
    </subcellularLocation>
</comment>
<feature type="region of interest" description="Disordered" evidence="6">
    <location>
        <begin position="640"/>
        <end position="785"/>
    </location>
</feature>
<keyword evidence="5" id="KW-0498">Mitosis</keyword>
<dbReference type="GO" id="GO:0005881">
    <property type="term" value="C:cytoplasmic microtubule"/>
    <property type="evidence" value="ECO:0007669"/>
    <property type="project" value="TreeGrafter"/>
</dbReference>